<feature type="region of interest" description="Disordered" evidence="1">
    <location>
        <begin position="134"/>
        <end position="178"/>
    </location>
</feature>
<keyword evidence="3" id="KW-1185">Reference proteome</keyword>
<name>A0A448XI37_9PLAT</name>
<evidence type="ECO:0000313" key="3">
    <source>
        <dbReference type="Proteomes" id="UP000784294"/>
    </source>
</evidence>
<organism evidence="2 3">
    <name type="scientific">Protopolystoma xenopodis</name>
    <dbReference type="NCBI Taxonomy" id="117903"/>
    <lineage>
        <taxon>Eukaryota</taxon>
        <taxon>Metazoa</taxon>
        <taxon>Spiralia</taxon>
        <taxon>Lophotrochozoa</taxon>
        <taxon>Platyhelminthes</taxon>
        <taxon>Monogenea</taxon>
        <taxon>Polyopisthocotylea</taxon>
        <taxon>Polystomatidea</taxon>
        <taxon>Polystomatidae</taxon>
        <taxon>Protopolystoma</taxon>
    </lineage>
</organism>
<comment type="caution">
    <text evidence="2">The sequence shown here is derived from an EMBL/GenBank/DDBJ whole genome shotgun (WGS) entry which is preliminary data.</text>
</comment>
<protein>
    <submittedName>
        <fullName evidence="2">Uncharacterized protein</fullName>
    </submittedName>
</protein>
<gene>
    <name evidence="2" type="ORF">PXEA_LOCUS30769</name>
</gene>
<accession>A0A448XI37</accession>
<evidence type="ECO:0000313" key="2">
    <source>
        <dbReference type="EMBL" id="VEL37329.1"/>
    </source>
</evidence>
<dbReference type="AlphaFoldDB" id="A0A448XI37"/>
<feature type="compositionally biased region" description="Basic residues" evidence="1">
    <location>
        <begin position="142"/>
        <end position="157"/>
    </location>
</feature>
<reference evidence="2" key="1">
    <citation type="submission" date="2018-11" db="EMBL/GenBank/DDBJ databases">
        <authorList>
            <consortium name="Pathogen Informatics"/>
        </authorList>
    </citation>
    <scope>NUCLEOTIDE SEQUENCE</scope>
</reference>
<proteinExistence type="predicted"/>
<dbReference type="EMBL" id="CAAALY010254647">
    <property type="protein sequence ID" value="VEL37329.1"/>
    <property type="molecule type" value="Genomic_DNA"/>
</dbReference>
<evidence type="ECO:0000256" key="1">
    <source>
        <dbReference type="SAM" id="MobiDB-lite"/>
    </source>
</evidence>
<sequence length="272" mass="30645">MRARKQLVCTQPHSGYEISVLLVGEHHVSYIAWINRIDLVILGDVDGHLGLCHFLAQPKWVEVLVTGKRQLWGEKNEAEETYTNVGFACGTHLSLLEVERQLRVDQLVTFLPYASLNLVVKMIPCSDSGRHVTGESLAPFHQNRRRLPRKQHQHKSSSKANRQLVKRNRPSSSGGIAKHFHSKGGFAIRYELVIDADYEAGETLENVPSQLSDAGTHDNYYGRRVRTRFVLHSRPDNKTKLRQRGQPTVAIPEATTSWSSCIQSNFSLLACG</sequence>
<dbReference type="Proteomes" id="UP000784294">
    <property type="component" value="Unassembled WGS sequence"/>
</dbReference>